<dbReference type="InterPro" id="IPR035892">
    <property type="entry name" value="C2_domain_sf"/>
</dbReference>
<feature type="transmembrane region" description="Helical" evidence="10">
    <location>
        <begin position="12"/>
        <end position="29"/>
    </location>
</feature>
<keyword evidence="2" id="KW-0813">Transport</keyword>
<dbReference type="Gene3D" id="2.60.40.150">
    <property type="entry name" value="C2 domain"/>
    <property type="match status" value="1"/>
</dbReference>
<dbReference type="SMART" id="SM00973">
    <property type="entry name" value="Sec63"/>
    <property type="match status" value="1"/>
</dbReference>
<evidence type="ECO:0000256" key="3">
    <source>
        <dbReference type="ARBA" id="ARBA00022692"/>
    </source>
</evidence>
<dbReference type="InParanoid" id="D7G5A7"/>
<dbReference type="Gene3D" id="1.10.3380.10">
    <property type="entry name" value="Sec63 N-terminal domain-like domain"/>
    <property type="match status" value="1"/>
</dbReference>
<comment type="subcellular location">
    <subcellularLocation>
        <location evidence="1">Endoplasmic reticulum membrane</location>
        <topology evidence="1">Multi-pass membrane protein</topology>
    </subcellularLocation>
</comment>
<dbReference type="PANTHER" id="PTHR24075:SF0">
    <property type="entry name" value="TRANSLOCATION PROTEIN SEC63 HOMOLOG"/>
    <property type="match status" value="1"/>
</dbReference>
<dbReference type="Pfam" id="PF02889">
    <property type="entry name" value="Sec63"/>
    <property type="match status" value="1"/>
</dbReference>
<dbReference type="AlphaFoldDB" id="D7G5A7"/>
<dbReference type="Proteomes" id="UP000002630">
    <property type="component" value="Linkage Group LG17"/>
</dbReference>
<feature type="transmembrane region" description="Helical" evidence="10">
    <location>
        <begin position="195"/>
        <end position="216"/>
    </location>
</feature>
<evidence type="ECO:0000256" key="2">
    <source>
        <dbReference type="ARBA" id="ARBA00022448"/>
    </source>
</evidence>
<dbReference type="eggNOG" id="KOG0951">
    <property type="taxonomic scope" value="Eukaryota"/>
</dbReference>
<evidence type="ECO:0000256" key="4">
    <source>
        <dbReference type="ARBA" id="ARBA00022824"/>
    </source>
</evidence>
<dbReference type="GO" id="GO:0003723">
    <property type="term" value="F:RNA binding"/>
    <property type="evidence" value="ECO:0007669"/>
    <property type="project" value="TreeGrafter"/>
</dbReference>
<keyword evidence="7 10" id="KW-0472">Membrane</keyword>
<dbReference type="EMBL" id="FN649742">
    <property type="protein sequence ID" value="CBJ27261.1"/>
    <property type="molecule type" value="Genomic_DNA"/>
</dbReference>
<dbReference type="SUPFAM" id="SSF46565">
    <property type="entry name" value="Chaperone J-domain"/>
    <property type="match status" value="1"/>
</dbReference>
<dbReference type="SMART" id="SM00271">
    <property type="entry name" value="DnaJ"/>
    <property type="match status" value="1"/>
</dbReference>
<dbReference type="GO" id="GO:0031207">
    <property type="term" value="C:Sec62/Sec63 complex"/>
    <property type="evidence" value="ECO:0007669"/>
    <property type="project" value="TreeGrafter"/>
</dbReference>
<feature type="compositionally biased region" description="Acidic residues" evidence="9">
    <location>
        <begin position="613"/>
        <end position="623"/>
    </location>
</feature>
<evidence type="ECO:0000256" key="10">
    <source>
        <dbReference type="SAM" id="Phobius"/>
    </source>
</evidence>
<keyword evidence="3 10" id="KW-0812">Transmembrane</keyword>
<evidence type="ECO:0000256" key="1">
    <source>
        <dbReference type="ARBA" id="ARBA00004477"/>
    </source>
</evidence>
<dbReference type="SUPFAM" id="SSF158702">
    <property type="entry name" value="Sec63 N-terminal domain-like"/>
    <property type="match status" value="1"/>
</dbReference>
<feature type="domain" description="J" evidence="11">
    <location>
        <begin position="103"/>
        <end position="168"/>
    </location>
</feature>
<dbReference type="InterPro" id="IPR036869">
    <property type="entry name" value="J_dom_sf"/>
</dbReference>
<dbReference type="InterPro" id="IPR001623">
    <property type="entry name" value="DnaJ_domain"/>
</dbReference>
<keyword evidence="5" id="KW-0653">Protein transport</keyword>
<evidence type="ECO:0000256" key="6">
    <source>
        <dbReference type="ARBA" id="ARBA00022989"/>
    </source>
</evidence>
<proteinExistence type="predicted"/>
<accession>D7G5A7</accession>
<keyword evidence="13" id="KW-1185">Reference proteome</keyword>
<keyword evidence="4" id="KW-0256">Endoplasmic reticulum</keyword>
<dbReference type="PANTHER" id="PTHR24075">
    <property type="entry name" value="SEC63 DOMAIN-CONTAINING"/>
    <property type="match status" value="1"/>
</dbReference>
<protein>
    <submittedName>
        <fullName evidence="12">DnaJ-like/ Sec63 translocase subunit</fullName>
    </submittedName>
</protein>
<organism evidence="12 13">
    <name type="scientific">Ectocarpus siliculosus</name>
    <name type="common">Brown alga</name>
    <name type="synonym">Conferva siliculosa</name>
    <dbReference type="NCBI Taxonomy" id="2880"/>
    <lineage>
        <taxon>Eukaryota</taxon>
        <taxon>Sar</taxon>
        <taxon>Stramenopiles</taxon>
        <taxon>Ochrophyta</taxon>
        <taxon>PX clade</taxon>
        <taxon>Phaeophyceae</taxon>
        <taxon>Ectocarpales</taxon>
        <taxon>Ectocarpaceae</taxon>
        <taxon>Ectocarpus</taxon>
    </lineage>
</organism>
<dbReference type="GO" id="GO:0006614">
    <property type="term" value="P:SRP-dependent cotranslational protein targeting to membrane"/>
    <property type="evidence" value="ECO:0007669"/>
    <property type="project" value="TreeGrafter"/>
</dbReference>
<feature type="compositionally biased region" description="Acidic residues" evidence="9">
    <location>
        <begin position="582"/>
        <end position="593"/>
    </location>
</feature>
<evidence type="ECO:0000256" key="9">
    <source>
        <dbReference type="SAM" id="MobiDB-lite"/>
    </source>
</evidence>
<dbReference type="OrthoDB" id="1734229at2759"/>
<sequence length="623" mass="70524">MLEYDNSAFYYFTLSLISIYLVPVTLVSLKQILRAIIPARGAVDARTGAEKTKCTRMKKDKAGLSVLWRWSFVTKVLTLIPGWACFFYLLYSMTDDAEIKGFDPFAILGVTPSTEAREIKKQYRALSLIYHPDKNPDNKVAEDMFMKIAKAYEALTDQTAMDNWRKFGNPDGKQPMEVSIALPTFLLEKEHHNTILIIYLIAMVVIIPSIVAMWYARSKKYGEKNVMYDSYAWYNHMLSDSSVMKNMPEVLAGSAEFRALNTPDKDRPMETKEVAKLYRQLYRESTLMPKPKYDHPVIQKGAVQVFAHLAQKPMSPELKKNLDTMLIKTPDLIEAMIELACSRRWLNTTIYVINFSQYIHQGLWLSDNTLLQLPHIGEAEARTICTTSVPGKPAVKGIAQYIKLPREERKGLDELTPEQQEEVHRVCSIIPDVTVQVDIFVEDESEIAENDLVTIKVTLTRNNVEDGSKVPPVYAPKYPVFADEGWWVLVGDINRKTIFSFERIADNGRVVSKEVKMMAPNKPGTVKLDVFVKSDSYVGLDQEHAVKFEVVSAANLPQYEPHPDDLELDNEPTLFEQVMQAYDDETDSEDEDGGAQKTIGDGEEGDSSGSGSDSEDESDEEDD</sequence>
<evidence type="ECO:0000256" key="7">
    <source>
        <dbReference type="ARBA" id="ARBA00023136"/>
    </source>
</evidence>
<dbReference type="SUPFAM" id="SSF81296">
    <property type="entry name" value="E set domains"/>
    <property type="match status" value="1"/>
</dbReference>
<feature type="region of interest" description="Disordered" evidence="9">
    <location>
        <begin position="578"/>
        <end position="623"/>
    </location>
</feature>
<dbReference type="EMBL" id="FN648852">
    <property type="protein sequence ID" value="CBJ27261.1"/>
    <property type="molecule type" value="Genomic_DNA"/>
</dbReference>
<dbReference type="FunCoup" id="D7G5A7">
    <property type="interactions" value="530"/>
</dbReference>
<gene>
    <name evidence="12" type="ORF">Esi_0063_0098</name>
</gene>
<feature type="transmembrane region" description="Helical" evidence="10">
    <location>
        <begin position="66"/>
        <end position="91"/>
    </location>
</feature>
<dbReference type="eggNOG" id="KOG0721">
    <property type="taxonomic scope" value="Eukaryota"/>
</dbReference>
<dbReference type="PROSITE" id="PS50076">
    <property type="entry name" value="DNAJ_2"/>
    <property type="match status" value="1"/>
</dbReference>
<dbReference type="CDD" id="cd06257">
    <property type="entry name" value="DnaJ"/>
    <property type="match status" value="1"/>
</dbReference>
<dbReference type="PRINTS" id="PR00625">
    <property type="entry name" value="JDOMAIN"/>
</dbReference>
<evidence type="ECO:0000256" key="5">
    <source>
        <dbReference type="ARBA" id="ARBA00022927"/>
    </source>
</evidence>
<dbReference type="GO" id="GO:0008320">
    <property type="term" value="F:protein transmembrane transporter activity"/>
    <property type="evidence" value="ECO:0007669"/>
    <property type="project" value="TreeGrafter"/>
</dbReference>
<name>D7G5A7_ECTSI</name>
<evidence type="ECO:0000256" key="8">
    <source>
        <dbReference type="ARBA" id="ARBA00023186"/>
    </source>
</evidence>
<dbReference type="Gene3D" id="1.10.287.110">
    <property type="entry name" value="DnaJ domain"/>
    <property type="match status" value="1"/>
</dbReference>
<evidence type="ECO:0000259" key="11">
    <source>
        <dbReference type="PROSITE" id="PS50076"/>
    </source>
</evidence>
<dbReference type="InterPro" id="IPR004179">
    <property type="entry name" value="Sec63-dom"/>
</dbReference>
<dbReference type="OMA" id="LIPCTYI"/>
<keyword evidence="8" id="KW-0143">Chaperone</keyword>
<dbReference type="InterPro" id="IPR014756">
    <property type="entry name" value="Ig_E-set"/>
</dbReference>
<reference evidence="12 13" key="1">
    <citation type="journal article" date="2010" name="Nature">
        <title>The Ectocarpus genome and the independent evolution of multicellularity in brown algae.</title>
        <authorList>
            <person name="Cock J.M."/>
            <person name="Sterck L."/>
            <person name="Rouze P."/>
            <person name="Scornet D."/>
            <person name="Allen A.E."/>
            <person name="Amoutzias G."/>
            <person name="Anthouard V."/>
            <person name="Artiguenave F."/>
            <person name="Aury J.M."/>
            <person name="Badger J.H."/>
            <person name="Beszteri B."/>
            <person name="Billiau K."/>
            <person name="Bonnet E."/>
            <person name="Bothwell J.H."/>
            <person name="Bowler C."/>
            <person name="Boyen C."/>
            <person name="Brownlee C."/>
            <person name="Carrano C.J."/>
            <person name="Charrier B."/>
            <person name="Cho G.Y."/>
            <person name="Coelho S.M."/>
            <person name="Collen J."/>
            <person name="Corre E."/>
            <person name="Da Silva C."/>
            <person name="Delage L."/>
            <person name="Delaroque N."/>
            <person name="Dittami S.M."/>
            <person name="Doulbeau S."/>
            <person name="Elias M."/>
            <person name="Farnham G."/>
            <person name="Gachon C.M."/>
            <person name="Gschloessl B."/>
            <person name="Heesch S."/>
            <person name="Jabbari K."/>
            <person name="Jubin C."/>
            <person name="Kawai H."/>
            <person name="Kimura K."/>
            <person name="Kloareg B."/>
            <person name="Kupper F.C."/>
            <person name="Lang D."/>
            <person name="Le Bail A."/>
            <person name="Leblanc C."/>
            <person name="Lerouge P."/>
            <person name="Lohr M."/>
            <person name="Lopez P.J."/>
            <person name="Martens C."/>
            <person name="Maumus F."/>
            <person name="Michel G."/>
            <person name="Miranda-Saavedra D."/>
            <person name="Morales J."/>
            <person name="Moreau H."/>
            <person name="Motomura T."/>
            <person name="Nagasato C."/>
            <person name="Napoli C.A."/>
            <person name="Nelson D.R."/>
            <person name="Nyvall-Collen P."/>
            <person name="Peters A.F."/>
            <person name="Pommier C."/>
            <person name="Potin P."/>
            <person name="Poulain J."/>
            <person name="Quesneville H."/>
            <person name="Read B."/>
            <person name="Rensing S.A."/>
            <person name="Ritter A."/>
            <person name="Rousvoal S."/>
            <person name="Samanta M."/>
            <person name="Samson G."/>
            <person name="Schroeder D.C."/>
            <person name="Segurens B."/>
            <person name="Strittmatter M."/>
            <person name="Tonon T."/>
            <person name="Tregear J.W."/>
            <person name="Valentin K."/>
            <person name="von Dassow P."/>
            <person name="Yamagishi T."/>
            <person name="Van de Peer Y."/>
            <person name="Wincker P."/>
        </authorList>
    </citation>
    <scope>NUCLEOTIDE SEQUENCE [LARGE SCALE GENOMIC DNA]</scope>
    <source>
        <strain evidence="13">Ec32 / CCAP1310/4</strain>
    </source>
</reference>
<evidence type="ECO:0000313" key="13">
    <source>
        <dbReference type="Proteomes" id="UP000002630"/>
    </source>
</evidence>
<keyword evidence="6 10" id="KW-1133">Transmembrane helix</keyword>
<dbReference type="STRING" id="2880.D7G5A7"/>
<dbReference type="GO" id="GO:0006620">
    <property type="term" value="P:post-translational protein targeting to endoplasmic reticulum membrane"/>
    <property type="evidence" value="ECO:0007669"/>
    <property type="project" value="TreeGrafter"/>
</dbReference>
<evidence type="ECO:0000313" key="12">
    <source>
        <dbReference type="EMBL" id="CBJ27261.1"/>
    </source>
</evidence>
<dbReference type="Pfam" id="PF00226">
    <property type="entry name" value="DnaJ"/>
    <property type="match status" value="1"/>
</dbReference>